<accession>A0A4D6M380</accession>
<dbReference type="AlphaFoldDB" id="A0A4D6M380"/>
<keyword evidence="3" id="KW-1185">Reference proteome</keyword>
<gene>
    <name evidence="2" type="ORF">DEO72_LG5g3081</name>
</gene>
<feature type="signal peptide" evidence="1">
    <location>
        <begin position="1"/>
        <end position="18"/>
    </location>
</feature>
<dbReference type="PANTHER" id="PTHR33107:SF78">
    <property type="entry name" value="NODULE CYSTEINE-RICH (NCR) SECRETED PEPTIDE"/>
    <property type="match status" value="1"/>
</dbReference>
<protein>
    <submittedName>
        <fullName evidence="2">Kunitz inhibitor ST1-like</fullName>
    </submittedName>
</protein>
<dbReference type="InterPro" id="IPR002160">
    <property type="entry name" value="Prot_inh_Kunz-lg"/>
</dbReference>
<feature type="chain" id="PRO_5020035399" evidence="1">
    <location>
        <begin position="19"/>
        <end position="129"/>
    </location>
</feature>
<keyword evidence="1" id="KW-0732">Signal</keyword>
<evidence type="ECO:0000256" key="1">
    <source>
        <dbReference type="SAM" id="SignalP"/>
    </source>
</evidence>
<dbReference type="InterPro" id="IPR011065">
    <property type="entry name" value="Kunitz_inhibitor_STI-like_sf"/>
</dbReference>
<dbReference type="PANTHER" id="PTHR33107">
    <property type="entry name" value="KUNITZ TRYPSIN INHIBITOR 2"/>
    <property type="match status" value="1"/>
</dbReference>
<evidence type="ECO:0000313" key="2">
    <source>
        <dbReference type="EMBL" id="QCD94991.1"/>
    </source>
</evidence>
<dbReference type="Proteomes" id="UP000501690">
    <property type="component" value="Linkage Group LG5"/>
</dbReference>
<reference evidence="2 3" key="1">
    <citation type="submission" date="2019-04" db="EMBL/GenBank/DDBJ databases">
        <title>An improved genome assembly and genetic linkage map for asparagus bean, Vigna unguiculata ssp. sesquipedialis.</title>
        <authorList>
            <person name="Xia Q."/>
            <person name="Zhang R."/>
            <person name="Dong Y."/>
        </authorList>
    </citation>
    <scope>NUCLEOTIDE SEQUENCE [LARGE SCALE GENOMIC DNA]</scope>
    <source>
        <tissue evidence="2">Leaf</tissue>
    </source>
</reference>
<dbReference type="SUPFAM" id="SSF50386">
    <property type="entry name" value="STI-like"/>
    <property type="match status" value="1"/>
</dbReference>
<organism evidence="2 3">
    <name type="scientific">Vigna unguiculata</name>
    <name type="common">Cowpea</name>
    <dbReference type="NCBI Taxonomy" id="3917"/>
    <lineage>
        <taxon>Eukaryota</taxon>
        <taxon>Viridiplantae</taxon>
        <taxon>Streptophyta</taxon>
        <taxon>Embryophyta</taxon>
        <taxon>Tracheophyta</taxon>
        <taxon>Spermatophyta</taxon>
        <taxon>Magnoliopsida</taxon>
        <taxon>eudicotyledons</taxon>
        <taxon>Gunneridae</taxon>
        <taxon>Pentapetalae</taxon>
        <taxon>rosids</taxon>
        <taxon>fabids</taxon>
        <taxon>Fabales</taxon>
        <taxon>Fabaceae</taxon>
        <taxon>Papilionoideae</taxon>
        <taxon>50 kb inversion clade</taxon>
        <taxon>NPAAA clade</taxon>
        <taxon>indigoferoid/millettioid clade</taxon>
        <taxon>Phaseoleae</taxon>
        <taxon>Vigna</taxon>
    </lineage>
</organism>
<name>A0A4D6M380_VIGUN</name>
<dbReference type="Gene3D" id="2.80.10.50">
    <property type="match status" value="1"/>
</dbReference>
<dbReference type="GO" id="GO:0004866">
    <property type="term" value="F:endopeptidase inhibitor activity"/>
    <property type="evidence" value="ECO:0007669"/>
    <property type="project" value="InterPro"/>
</dbReference>
<evidence type="ECO:0000313" key="3">
    <source>
        <dbReference type="Proteomes" id="UP000501690"/>
    </source>
</evidence>
<dbReference type="EMBL" id="CP039349">
    <property type="protein sequence ID" value="QCD94991.1"/>
    <property type="molecule type" value="Genomic_DNA"/>
</dbReference>
<proteinExistence type="predicted"/>
<sequence>MKMTLVALVLVVALSTKALLGEAGPAPDQVVDTSGKKVRAGENYYIVPASSDIGGLALSTTGQDCPLDVVAVDGYQGQQLSLSLIHIFSSKYNTMLVSVTFTYKSIAPVSYTHLLVEIQYNVSLGDFYL</sequence>
<dbReference type="Pfam" id="PF00197">
    <property type="entry name" value="Kunitz_legume"/>
    <property type="match status" value="1"/>
</dbReference>